<evidence type="ECO:0000313" key="5">
    <source>
        <dbReference type="Proteomes" id="UP000001916"/>
    </source>
</evidence>
<evidence type="ECO:0000256" key="1">
    <source>
        <dbReference type="ARBA" id="ARBA00022729"/>
    </source>
</evidence>
<protein>
    <submittedName>
        <fullName evidence="4">Metallophosphoesterase</fullName>
    </submittedName>
</protein>
<keyword evidence="5" id="KW-1185">Reference proteome</keyword>
<proteinExistence type="predicted"/>
<evidence type="ECO:0000256" key="2">
    <source>
        <dbReference type="ARBA" id="ARBA00022801"/>
    </source>
</evidence>
<keyword evidence="1" id="KW-0732">Signal</keyword>
<dbReference type="EMBL" id="CP002042">
    <property type="protein sequence ID" value="ADH64209.1"/>
    <property type="molecule type" value="Genomic_DNA"/>
</dbReference>
<dbReference type="PANTHER" id="PTHR10161:SF14">
    <property type="entry name" value="TARTRATE-RESISTANT ACID PHOSPHATASE TYPE 5"/>
    <property type="match status" value="1"/>
</dbReference>
<dbReference type="Gene3D" id="3.60.21.10">
    <property type="match status" value="1"/>
</dbReference>
<dbReference type="GO" id="GO:0016787">
    <property type="term" value="F:hydrolase activity"/>
    <property type="evidence" value="ECO:0007669"/>
    <property type="project" value="UniProtKB-KW"/>
</dbReference>
<dbReference type="AlphaFoldDB" id="D7BA74"/>
<keyword evidence="2" id="KW-0378">Hydrolase</keyword>
<dbReference type="OrthoDB" id="9809781at2"/>
<evidence type="ECO:0000313" key="4">
    <source>
        <dbReference type="EMBL" id="ADH64209.1"/>
    </source>
</evidence>
<gene>
    <name evidence="4" type="ordered locus">Mesil_2351</name>
</gene>
<dbReference type="HOGENOM" id="CLU_043332_2_0_0"/>
<dbReference type="SUPFAM" id="SSF56300">
    <property type="entry name" value="Metallo-dependent phosphatases"/>
    <property type="match status" value="1"/>
</dbReference>
<dbReference type="InterPro" id="IPR029052">
    <property type="entry name" value="Metallo-depent_PP-like"/>
</dbReference>
<evidence type="ECO:0000259" key="3">
    <source>
        <dbReference type="Pfam" id="PF00149"/>
    </source>
</evidence>
<accession>D7BA74</accession>
<dbReference type="Proteomes" id="UP000001916">
    <property type="component" value="Chromosome"/>
</dbReference>
<sequence>MHLRVLWFLVALLGLAFAQRIGVIGDWGADSPHRPQIAQALHQKEPLEALLTLGDNFYPRGEPLQRFVDELPRVKIYPAFGNHDMPALEQQLRLFGVEQPYYTVQLGEVQIFIVYSEVFTTQQRAWLESALKTSQACWKVVALHRPLYSSGFHGGNRSLRQSLEPLLLRYGVRLVLAGHDHDYERLEARGIVHLVAGGGGAYLRDFRSAVPQSKVRRVSPNFLVLEATPEKLTVTAYDQKGGVLDRVEIRK</sequence>
<name>D7BA74_ALLS1</name>
<dbReference type="STRING" id="526227.Mesil_2351"/>
<reference evidence="4 5" key="1">
    <citation type="journal article" date="2010" name="Stand. Genomic Sci.">
        <title>Complete genome sequence of Meiothermus silvanus type strain (VI-R2).</title>
        <authorList>
            <person name="Sikorski J."/>
            <person name="Tindall B.J."/>
            <person name="Lowry S."/>
            <person name="Lucas S."/>
            <person name="Nolan M."/>
            <person name="Copeland A."/>
            <person name="Glavina Del Rio T."/>
            <person name="Tice H."/>
            <person name="Cheng J.F."/>
            <person name="Han C."/>
            <person name="Pitluck S."/>
            <person name="Liolios K."/>
            <person name="Ivanova N."/>
            <person name="Mavromatis K."/>
            <person name="Mikhailova N."/>
            <person name="Pati A."/>
            <person name="Goodwin L."/>
            <person name="Chen A."/>
            <person name="Palaniappan K."/>
            <person name="Land M."/>
            <person name="Hauser L."/>
            <person name="Chang Y.J."/>
            <person name="Jeffries C.D."/>
            <person name="Rohde M."/>
            <person name="Goker M."/>
            <person name="Woyke T."/>
            <person name="Bristow J."/>
            <person name="Eisen J.A."/>
            <person name="Markowitz V."/>
            <person name="Hugenholtz P."/>
            <person name="Kyrpides N.C."/>
            <person name="Klenk H.P."/>
            <person name="Lapidus A."/>
        </authorList>
    </citation>
    <scope>NUCLEOTIDE SEQUENCE [LARGE SCALE GENOMIC DNA]</scope>
    <source>
        <strain evidence="5">ATCC 700542 / DSM 9946 / VI-R2</strain>
    </source>
</reference>
<dbReference type="KEGG" id="msv:Mesil_2351"/>
<feature type="domain" description="Calcineurin-like phosphoesterase" evidence="3">
    <location>
        <begin position="20"/>
        <end position="183"/>
    </location>
</feature>
<dbReference type="eggNOG" id="COG1409">
    <property type="taxonomic scope" value="Bacteria"/>
</dbReference>
<dbReference type="PANTHER" id="PTHR10161">
    <property type="entry name" value="TARTRATE-RESISTANT ACID PHOSPHATASE TYPE 5"/>
    <property type="match status" value="1"/>
</dbReference>
<dbReference type="InterPro" id="IPR051558">
    <property type="entry name" value="Metallophosphoesterase_PAP"/>
</dbReference>
<dbReference type="InterPro" id="IPR004843">
    <property type="entry name" value="Calcineurin-like_PHP"/>
</dbReference>
<dbReference type="RefSeq" id="WP_013158753.1">
    <property type="nucleotide sequence ID" value="NC_014212.1"/>
</dbReference>
<organism evidence="4 5">
    <name type="scientific">Allomeiothermus silvanus (strain ATCC 700542 / DSM 9946 / NBRC 106475 / NCIMB 13440 / VI-R2)</name>
    <name type="common">Thermus silvanus</name>
    <dbReference type="NCBI Taxonomy" id="526227"/>
    <lineage>
        <taxon>Bacteria</taxon>
        <taxon>Thermotogati</taxon>
        <taxon>Deinococcota</taxon>
        <taxon>Deinococci</taxon>
        <taxon>Thermales</taxon>
        <taxon>Thermaceae</taxon>
        <taxon>Allomeiothermus</taxon>
    </lineage>
</organism>
<dbReference type="Pfam" id="PF00149">
    <property type="entry name" value="Metallophos"/>
    <property type="match status" value="1"/>
</dbReference>